<evidence type="ECO:0000256" key="7">
    <source>
        <dbReference type="ARBA" id="ARBA00023242"/>
    </source>
</evidence>
<evidence type="ECO:0000259" key="10">
    <source>
        <dbReference type="PROSITE" id="PS51032"/>
    </source>
</evidence>
<keyword evidence="4" id="KW-0238">DNA-binding</keyword>
<dbReference type="PANTHER" id="PTHR31241">
    <property type="entry name" value="DEHYDRATION-RESPONSIVE ELEMENT-BINDING PROTEIN 2C"/>
    <property type="match status" value="1"/>
</dbReference>
<evidence type="ECO:0000256" key="3">
    <source>
        <dbReference type="ARBA" id="ARBA00023016"/>
    </source>
</evidence>
<sequence>MAEPERKRRRRRRRDGPDSLAETLQKWRELNKEFDSSDSEWIRKAPAKGSRKGCMRGKGGPENSNFSYRGVRQRTWGKWVSEIREPNRGNRLWLGTFPTALQAAIAYDQAARAMYGAGARLNFPNFPGDQIGSLNESRITASKSYGLTATTANCSNLSDDLIAANCSIVSEDLIERSKEAAFDCTPTEPSHVGSAMTEEIGDTTNAESFDWQDISLENFDVDEMLRMMDADAGNNGISAEPETVAGLTEETDTDAGGRCTSGTPSALSFQLQNPEADKLGTLGHMENETNDIGFIYELIKQLNYWPAGDPASFSLGFNDGAEMNAGRHCSSPCHVVSPSFSSTPSTLSFQLQNPNAGMQGTSSHMENETDDTGFIYDLLRPSRQEPDYWPAGDQELFSMGFNDGGLLLNSASDCIK</sequence>
<keyword evidence="2" id="KW-0805">Transcription regulation</keyword>
<dbReference type="GO" id="GO:0006950">
    <property type="term" value="P:response to stress"/>
    <property type="evidence" value="ECO:0007669"/>
    <property type="project" value="TreeGrafter"/>
</dbReference>
<dbReference type="Gene3D" id="3.30.730.10">
    <property type="entry name" value="AP2/ERF domain"/>
    <property type="match status" value="1"/>
</dbReference>
<dbReference type="PANTHER" id="PTHR31241:SF62">
    <property type="entry name" value="DEHYDRATION-RESPONSIVE ELEMENT-BINDING PROTEIN 2D"/>
    <property type="match status" value="1"/>
</dbReference>
<organism evidence="11 12">
    <name type="scientific">Dendrobium chrysotoxum</name>
    <name type="common">Orchid</name>
    <dbReference type="NCBI Taxonomy" id="161865"/>
    <lineage>
        <taxon>Eukaryota</taxon>
        <taxon>Viridiplantae</taxon>
        <taxon>Streptophyta</taxon>
        <taxon>Embryophyta</taxon>
        <taxon>Tracheophyta</taxon>
        <taxon>Spermatophyta</taxon>
        <taxon>Magnoliopsida</taxon>
        <taxon>Liliopsida</taxon>
        <taxon>Asparagales</taxon>
        <taxon>Orchidaceae</taxon>
        <taxon>Epidendroideae</taxon>
        <taxon>Malaxideae</taxon>
        <taxon>Dendrobiinae</taxon>
        <taxon>Dendrobium</taxon>
    </lineage>
</organism>
<proteinExistence type="inferred from homology"/>
<protein>
    <recommendedName>
        <fullName evidence="10">AP2/ERF domain-containing protein</fullName>
    </recommendedName>
</protein>
<keyword evidence="12" id="KW-1185">Reference proteome</keyword>
<dbReference type="InterPro" id="IPR016177">
    <property type="entry name" value="DNA-bd_dom_sf"/>
</dbReference>
<dbReference type="InterPro" id="IPR001471">
    <property type="entry name" value="AP2/ERF_dom"/>
</dbReference>
<dbReference type="GO" id="GO:0045893">
    <property type="term" value="P:positive regulation of DNA-templated transcription"/>
    <property type="evidence" value="ECO:0007669"/>
    <property type="project" value="TreeGrafter"/>
</dbReference>
<name>A0AAV7GEF5_DENCH</name>
<dbReference type="PROSITE" id="PS51032">
    <property type="entry name" value="AP2_ERF"/>
    <property type="match status" value="1"/>
</dbReference>
<evidence type="ECO:0000256" key="5">
    <source>
        <dbReference type="ARBA" id="ARBA00023159"/>
    </source>
</evidence>
<dbReference type="CDD" id="cd00018">
    <property type="entry name" value="AP2"/>
    <property type="match status" value="1"/>
</dbReference>
<feature type="compositionally biased region" description="Basic residues" evidence="9">
    <location>
        <begin position="45"/>
        <end position="55"/>
    </location>
</feature>
<feature type="region of interest" description="Disordered" evidence="9">
    <location>
        <begin position="45"/>
        <end position="66"/>
    </location>
</feature>
<dbReference type="GO" id="GO:0003700">
    <property type="term" value="F:DNA-binding transcription factor activity"/>
    <property type="evidence" value="ECO:0007669"/>
    <property type="project" value="InterPro"/>
</dbReference>
<evidence type="ECO:0000256" key="8">
    <source>
        <dbReference type="ARBA" id="ARBA00024343"/>
    </source>
</evidence>
<evidence type="ECO:0000313" key="12">
    <source>
        <dbReference type="Proteomes" id="UP000775213"/>
    </source>
</evidence>
<dbReference type="GO" id="GO:0005634">
    <property type="term" value="C:nucleus"/>
    <property type="evidence" value="ECO:0007669"/>
    <property type="project" value="UniProtKB-SubCell"/>
</dbReference>
<evidence type="ECO:0000256" key="2">
    <source>
        <dbReference type="ARBA" id="ARBA00023015"/>
    </source>
</evidence>
<dbReference type="GO" id="GO:0000976">
    <property type="term" value="F:transcription cis-regulatory region binding"/>
    <property type="evidence" value="ECO:0007669"/>
    <property type="project" value="TreeGrafter"/>
</dbReference>
<evidence type="ECO:0000256" key="1">
    <source>
        <dbReference type="ARBA" id="ARBA00004123"/>
    </source>
</evidence>
<dbReference type="InterPro" id="IPR036955">
    <property type="entry name" value="AP2/ERF_dom_sf"/>
</dbReference>
<feature type="region of interest" description="Disordered" evidence="9">
    <location>
        <begin position="1"/>
        <end position="22"/>
    </location>
</feature>
<dbReference type="FunFam" id="3.30.730.10:FF:000001">
    <property type="entry name" value="Ethylene-responsive transcription factor 2"/>
    <property type="match status" value="1"/>
</dbReference>
<dbReference type="EMBL" id="JAGFBR010000015">
    <property type="protein sequence ID" value="KAH0454557.1"/>
    <property type="molecule type" value="Genomic_DNA"/>
</dbReference>
<keyword evidence="7" id="KW-0539">Nucleus</keyword>
<dbReference type="SMART" id="SM00380">
    <property type="entry name" value="AP2"/>
    <property type="match status" value="1"/>
</dbReference>
<keyword evidence="6" id="KW-0804">Transcription</keyword>
<accession>A0AAV7GEF5</accession>
<dbReference type="PRINTS" id="PR00367">
    <property type="entry name" value="ETHRSPELEMNT"/>
</dbReference>
<comment type="similarity">
    <text evidence="8">Belongs to the AP2/ERF transcription factor family. ERF subfamily.</text>
</comment>
<reference evidence="11 12" key="1">
    <citation type="journal article" date="2021" name="Hortic Res">
        <title>Chromosome-scale assembly of the Dendrobium chrysotoxum genome enhances the understanding of orchid evolution.</title>
        <authorList>
            <person name="Zhang Y."/>
            <person name="Zhang G.Q."/>
            <person name="Zhang D."/>
            <person name="Liu X.D."/>
            <person name="Xu X.Y."/>
            <person name="Sun W.H."/>
            <person name="Yu X."/>
            <person name="Zhu X."/>
            <person name="Wang Z.W."/>
            <person name="Zhao X."/>
            <person name="Zhong W.Y."/>
            <person name="Chen H."/>
            <person name="Yin W.L."/>
            <person name="Huang T."/>
            <person name="Niu S.C."/>
            <person name="Liu Z.J."/>
        </authorList>
    </citation>
    <scope>NUCLEOTIDE SEQUENCE [LARGE SCALE GENOMIC DNA]</scope>
    <source>
        <strain evidence="11">Lindl</strain>
    </source>
</reference>
<evidence type="ECO:0000256" key="4">
    <source>
        <dbReference type="ARBA" id="ARBA00023125"/>
    </source>
</evidence>
<dbReference type="Pfam" id="PF00847">
    <property type="entry name" value="AP2"/>
    <property type="match status" value="1"/>
</dbReference>
<gene>
    <name evidence="11" type="ORF">IEQ34_016481</name>
</gene>
<keyword evidence="3" id="KW-0346">Stress response</keyword>
<dbReference type="SUPFAM" id="SSF54171">
    <property type="entry name" value="DNA-binding domain"/>
    <property type="match status" value="1"/>
</dbReference>
<comment type="caution">
    <text evidence="11">The sequence shown here is derived from an EMBL/GenBank/DDBJ whole genome shotgun (WGS) entry which is preliminary data.</text>
</comment>
<dbReference type="Proteomes" id="UP000775213">
    <property type="component" value="Unassembled WGS sequence"/>
</dbReference>
<evidence type="ECO:0000256" key="9">
    <source>
        <dbReference type="SAM" id="MobiDB-lite"/>
    </source>
</evidence>
<dbReference type="AlphaFoldDB" id="A0AAV7GEF5"/>
<feature type="domain" description="AP2/ERF" evidence="10">
    <location>
        <begin position="67"/>
        <end position="124"/>
    </location>
</feature>
<evidence type="ECO:0000313" key="11">
    <source>
        <dbReference type="EMBL" id="KAH0454557.1"/>
    </source>
</evidence>
<comment type="subcellular location">
    <subcellularLocation>
        <location evidence="1">Nucleus</location>
    </subcellularLocation>
</comment>
<evidence type="ECO:0000256" key="6">
    <source>
        <dbReference type="ARBA" id="ARBA00023163"/>
    </source>
</evidence>
<keyword evidence="5" id="KW-0010">Activator</keyword>